<evidence type="ECO:0000313" key="7">
    <source>
        <dbReference type="Proteomes" id="UP000179270"/>
    </source>
</evidence>
<dbReference type="EMBL" id="MGAF01000055">
    <property type="protein sequence ID" value="OGK39206.1"/>
    <property type="molecule type" value="Genomic_DNA"/>
</dbReference>
<dbReference type="GO" id="GO:0003755">
    <property type="term" value="F:peptidyl-prolyl cis-trans isomerase activity"/>
    <property type="evidence" value="ECO:0007669"/>
    <property type="project" value="UniProtKB-KW"/>
</dbReference>
<dbReference type="Proteomes" id="UP000179270">
    <property type="component" value="Unassembled WGS sequence"/>
</dbReference>
<accession>A0A1F7I760</accession>
<dbReference type="InterPro" id="IPR036611">
    <property type="entry name" value="Trigger_fac_ribosome-bd_sf"/>
</dbReference>
<sequence length="292" mass="33939">MYTHTLKKLPKNTSEILVNVDKDTIQKEYKISFAKLLQNFEMQGFRKGKVPASIAEKHLKKETVYEELIRRIIPKIYDEISKKEDIKPVIQPKIELEKANESEDWQIKITVASKPTITLGDYKESIKKIKSDQKKDQIWTPGKDTTKSEESEKDKSKKQQELMNQVLSAVLKETTIEISDLIIEEELNQRLANLLTEIQKIGLTVDSYLKSKNMTKDDLNKRYKDEIEQTYKLEFVLADIADKENIKVENSDLEKLFAGISDPKEREAARTNSYFYASVLRKQKTLDYLLAL</sequence>
<dbReference type="Gene3D" id="3.30.70.1050">
    <property type="entry name" value="Trigger factor ribosome-binding domain"/>
    <property type="match status" value="1"/>
</dbReference>
<evidence type="ECO:0000313" key="6">
    <source>
        <dbReference type="EMBL" id="OGK39206.1"/>
    </source>
</evidence>
<feature type="domain" description="Trigger factor ribosome-binding bacterial" evidence="4">
    <location>
        <begin position="5"/>
        <end position="126"/>
    </location>
</feature>
<evidence type="ECO:0000259" key="5">
    <source>
        <dbReference type="Pfam" id="PF05698"/>
    </source>
</evidence>
<dbReference type="Pfam" id="PF05697">
    <property type="entry name" value="Trigger_N"/>
    <property type="match status" value="1"/>
</dbReference>
<dbReference type="STRING" id="1802055.A3A74_07635"/>
<evidence type="ECO:0000256" key="1">
    <source>
        <dbReference type="ARBA" id="ARBA00023110"/>
    </source>
</evidence>
<gene>
    <name evidence="6" type="ORF">A3A74_07635</name>
</gene>
<organism evidence="6 7">
    <name type="scientific">Candidatus Roizmanbacteria bacterium RIFCSPLOWO2_01_FULL_35_13</name>
    <dbReference type="NCBI Taxonomy" id="1802055"/>
    <lineage>
        <taxon>Bacteria</taxon>
        <taxon>Candidatus Roizmaniibacteriota</taxon>
    </lineage>
</organism>
<dbReference type="InterPro" id="IPR037041">
    <property type="entry name" value="Trigger_fac_C_sf"/>
</dbReference>
<evidence type="ECO:0000256" key="3">
    <source>
        <dbReference type="SAM" id="MobiDB-lite"/>
    </source>
</evidence>
<feature type="domain" description="Trigger factor C-terminal" evidence="5">
    <location>
        <begin position="144"/>
        <end position="262"/>
    </location>
</feature>
<evidence type="ECO:0000259" key="4">
    <source>
        <dbReference type="Pfam" id="PF05697"/>
    </source>
</evidence>
<dbReference type="InterPro" id="IPR027304">
    <property type="entry name" value="Trigger_fact/SurA_dom_sf"/>
</dbReference>
<dbReference type="SUPFAM" id="SSF102735">
    <property type="entry name" value="Trigger factor ribosome-binding domain"/>
    <property type="match status" value="1"/>
</dbReference>
<dbReference type="SUPFAM" id="SSF109998">
    <property type="entry name" value="Triger factor/SurA peptide-binding domain-like"/>
    <property type="match status" value="1"/>
</dbReference>
<evidence type="ECO:0000256" key="2">
    <source>
        <dbReference type="ARBA" id="ARBA00023235"/>
    </source>
</evidence>
<dbReference type="GO" id="GO:0006457">
    <property type="term" value="P:protein folding"/>
    <property type="evidence" value="ECO:0007669"/>
    <property type="project" value="InterPro"/>
</dbReference>
<keyword evidence="1" id="KW-0697">Rotamase</keyword>
<dbReference type="GO" id="GO:0015031">
    <property type="term" value="P:protein transport"/>
    <property type="evidence" value="ECO:0007669"/>
    <property type="project" value="InterPro"/>
</dbReference>
<dbReference type="AlphaFoldDB" id="A0A1F7I760"/>
<dbReference type="Pfam" id="PF05698">
    <property type="entry name" value="Trigger_C"/>
    <property type="match status" value="1"/>
</dbReference>
<dbReference type="Gene3D" id="1.10.3120.10">
    <property type="entry name" value="Trigger factor, C-terminal domain"/>
    <property type="match status" value="1"/>
</dbReference>
<reference evidence="6 7" key="1">
    <citation type="journal article" date="2016" name="Nat. Commun.">
        <title>Thousands of microbial genomes shed light on interconnected biogeochemical processes in an aquifer system.</title>
        <authorList>
            <person name="Anantharaman K."/>
            <person name="Brown C.T."/>
            <person name="Hug L.A."/>
            <person name="Sharon I."/>
            <person name="Castelle C.J."/>
            <person name="Probst A.J."/>
            <person name="Thomas B.C."/>
            <person name="Singh A."/>
            <person name="Wilkins M.J."/>
            <person name="Karaoz U."/>
            <person name="Brodie E.L."/>
            <person name="Williams K.H."/>
            <person name="Hubbard S.S."/>
            <person name="Banfield J.F."/>
        </authorList>
    </citation>
    <scope>NUCLEOTIDE SEQUENCE [LARGE SCALE GENOMIC DNA]</scope>
</reference>
<dbReference type="InterPro" id="IPR008881">
    <property type="entry name" value="Trigger_fac_ribosome-bd_bac"/>
</dbReference>
<comment type="caution">
    <text evidence="6">The sequence shown here is derived from an EMBL/GenBank/DDBJ whole genome shotgun (WGS) entry which is preliminary data.</text>
</comment>
<protein>
    <submittedName>
        <fullName evidence="6">Uncharacterized protein</fullName>
    </submittedName>
</protein>
<name>A0A1F7I760_9BACT</name>
<feature type="region of interest" description="Disordered" evidence="3">
    <location>
        <begin position="137"/>
        <end position="159"/>
    </location>
</feature>
<feature type="compositionally biased region" description="Basic and acidic residues" evidence="3">
    <location>
        <begin position="144"/>
        <end position="159"/>
    </location>
</feature>
<dbReference type="InterPro" id="IPR008880">
    <property type="entry name" value="Trigger_fac_C"/>
</dbReference>
<keyword evidence="2" id="KW-0413">Isomerase</keyword>
<proteinExistence type="predicted"/>